<dbReference type="InterPro" id="IPR028082">
    <property type="entry name" value="Peripla_BP_I"/>
</dbReference>
<reference evidence="7" key="1">
    <citation type="journal article" date="2019" name="Int. J. Syst. Evol. Microbiol.">
        <title>The Global Catalogue of Microorganisms (GCM) 10K type strain sequencing project: providing services to taxonomists for standard genome sequencing and annotation.</title>
        <authorList>
            <consortium name="The Broad Institute Genomics Platform"/>
            <consortium name="The Broad Institute Genome Sequencing Center for Infectious Disease"/>
            <person name="Wu L."/>
            <person name="Ma J."/>
        </authorList>
    </citation>
    <scope>NUCLEOTIDE SEQUENCE [LARGE SCALE GENOMIC DNA]</scope>
    <source>
        <strain evidence="7">CCUG 60023</strain>
    </source>
</reference>
<keyword evidence="3 6" id="KW-0238">DNA-binding</keyword>
<proteinExistence type="predicted"/>
<dbReference type="Proteomes" id="UP001597101">
    <property type="component" value="Unassembled WGS sequence"/>
</dbReference>
<dbReference type="Pfam" id="PF00532">
    <property type="entry name" value="Peripla_BP_1"/>
    <property type="match status" value="1"/>
</dbReference>
<evidence type="ECO:0000256" key="1">
    <source>
        <dbReference type="ARBA" id="ARBA00022491"/>
    </source>
</evidence>
<evidence type="ECO:0000256" key="2">
    <source>
        <dbReference type="ARBA" id="ARBA00023015"/>
    </source>
</evidence>
<dbReference type="InterPro" id="IPR010982">
    <property type="entry name" value="Lambda_DNA-bd_dom_sf"/>
</dbReference>
<dbReference type="CDD" id="cd01392">
    <property type="entry name" value="HTH_LacI"/>
    <property type="match status" value="1"/>
</dbReference>
<dbReference type="PROSITE" id="PS50932">
    <property type="entry name" value="HTH_LACI_2"/>
    <property type="match status" value="1"/>
</dbReference>
<dbReference type="EMBL" id="JBHTJV010000002">
    <property type="protein sequence ID" value="MFD0915318.1"/>
    <property type="molecule type" value="Genomic_DNA"/>
</dbReference>
<sequence length="337" mass="36105">MAGKITLSTIADDLGISTATVSLALRDSPLVATATKERVRTRAVEIGYVYDRRAASLRTQRSDIVGVLVRDIINPFFAEILRSIEAELGSNRQTFLLCNHSDNIDLQNEFISTLMQFGADGVIMSPSVGTTAEDIARVEANGLPVTLVARTVEGAGVPAYLGDDQAGFKLVTAHLIERGHRDIVMVGGTRKTSTGRTRRAGFAQAFKEAGIPLPQREDFETPYDRTAGFEAVKTILASGKPPTAIACASDTVAIGVMHGLRQNGLEPGKDVAVTGYDDIEEASISAPPLTTVADGHDEIGRLAARTLFAKIRKEETINGDVMIAPKLMIRSSVQRIS</sequence>
<dbReference type="InterPro" id="IPR001761">
    <property type="entry name" value="Peripla_BP/Lac1_sug-bd_dom"/>
</dbReference>
<dbReference type="SUPFAM" id="SSF47413">
    <property type="entry name" value="lambda repressor-like DNA-binding domains"/>
    <property type="match status" value="1"/>
</dbReference>
<keyword evidence="4" id="KW-0804">Transcription</keyword>
<dbReference type="SMART" id="SM00354">
    <property type="entry name" value="HTH_LACI"/>
    <property type="match status" value="1"/>
</dbReference>
<protein>
    <submittedName>
        <fullName evidence="6">LacI family DNA-binding transcriptional regulator</fullName>
    </submittedName>
</protein>
<keyword evidence="7" id="KW-1185">Reference proteome</keyword>
<dbReference type="GO" id="GO:0003677">
    <property type="term" value="F:DNA binding"/>
    <property type="evidence" value="ECO:0007669"/>
    <property type="project" value="UniProtKB-KW"/>
</dbReference>
<dbReference type="SUPFAM" id="SSF53822">
    <property type="entry name" value="Periplasmic binding protein-like I"/>
    <property type="match status" value="1"/>
</dbReference>
<evidence type="ECO:0000259" key="5">
    <source>
        <dbReference type="PROSITE" id="PS50932"/>
    </source>
</evidence>
<dbReference type="PANTHER" id="PTHR30146:SF148">
    <property type="entry name" value="HTH-TYPE TRANSCRIPTIONAL REPRESSOR PURR-RELATED"/>
    <property type="match status" value="1"/>
</dbReference>
<dbReference type="RefSeq" id="WP_377211165.1">
    <property type="nucleotide sequence ID" value="NZ_JBHTJV010000002.1"/>
</dbReference>
<dbReference type="Gene3D" id="3.40.50.2300">
    <property type="match status" value="2"/>
</dbReference>
<evidence type="ECO:0000313" key="6">
    <source>
        <dbReference type="EMBL" id="MFD0915318.1"/>
    </source>
</evidence>
<evidence type="ECO:0000256" key="4">
    <source>
        <dbReference type="ARBA" id="ARBA00023163"/>
    </source>
</evidence>
<keyword evidence="2" id="KW-0805">Transcription regulation</keyword>
<dbReference type="PANTHER" id="PTHR30146">
    <property type="entry name" value="LACI-RELATED TRANSCRIPTIONAL REPRESSOR"/>
    <property type="match status" value="1"/>
</dbReference>
<dbReference type="InterPro" id="IPR000843">
    <property type="entry name" value="HTH_LacI"/>
</dbReference>
<feature type="domain" description="HTH lacI-type" evidence="5">
    <location>
        <begin position="5"/>
        <end position="59"/>
    </location>
</feature>
<keyword evidence="1" id="KW-0678">Repressor</keyword>
<accession>A0ABW3FCY9</accession>
<dbReference type="Pfam" id="PF00356">
    <property type="entry name" value="LacI"/>
    <property type="match status" value="1"/>
</dbReference>
<evidence type="ECO:0000256" key="3">
    <source>
        <dbReference type="ARBA" id="ARBA00023125"/>
    </source>
</evidence>
<name>A0ABW3FCY9_9HYPH</name>
<dbReference type="Gene3D" id="1.10.260.40">
    <property type="entry name" value="lambda repressor-like DNA-binding domains"/>
    <property type="match status" value="1"/>
</dbReference>
<gene>
    <name evidence="6" type="ORF">ACFQ14_02750</name>
</gene>
<comment type="caution">
    <text evidence="6">The sequence shown here is derived from an EMBL/GenBank/DDBJ whole genome shotgun (WGS) entry which is preliminary data.</text>
</comment>
<evidence type="ECO:0000313" key="7">
    <source>
        <dbReference type="Proteomes" id="UP001597101"/>
    </source>
</evidence>
<dbReference type="CDD" id="cd06289">
    <property type="entry name" value="PBP1_MalI-like"/>
    <property type="match status" value="1"/>
</dbReference>
<organism evidence="6 7">
    <name type="scientific">Pseudahrensia aquimaris</name>
    <dbReference type="NCBI Taxonomy" id="744461"/>
    <lineage>
        <taxon>Bacteria</taxon>
        <taxon>Pseudomonadati</taxon>
        <taxon>Pseudomonadota</taxon>
        <taxon>Alphaproteobacteria</taxon>
        <taxon>Hyphomicrobiales</taxon>
        <taxon>Ahrensiaceae</taxon>
        <taxon>Pseudahrensia</taxon>
    </lineage>
</organism>